<dbReference type="InterPro" id="IPR011876">
    <property type="entry name" value="IsopentenylPP_isomerase_typ1"/>
</dbReference>
<keyword evidence="7" id="KW-0464">Manganese</keyword>
<gene>
    <name evidence="13" type="ORF">SAMN05421820_102268</name>
</gene>
<evidence type="ECO:0000256" key="5">
    <source>
        <dbReference type="ARBA" id="ARBA00022723"/>
    </source>
</evidence>
<evidence type="ECO:0000256" key="2">
    <source>
        <dbReference type="ARBA" id="ARBA00007579"/>
    </source>
</evidence>
<keyword evidence="4" id="KW-0963">Cytoplasm</keyword>
<evidence type="ECO:0000256" key="8">
    <source>
        <dbReference type="ARBA" id="ARBA00023229"/>
    </source>
</evidence>
<feature type="active site" evidence="11">
    <location>
        <position position="65"/>
    </location>
</feature>
<evidence type="ECO:0000256" key="1">
    <source>
        <dbReference type="ARBA" id="ARBA00004826"/>
    </source>
</evidence>
<reference evidence="14" key="1">
    <citation type="submission" date="2016-10" db="EMBL/GenBank/DDBJ databases">
        <authorList>
            <person name="Varghese N."/>
            <person name="Submissions S."/>
        </authorList>
    </citation>
    <scope>NUCLEOTIDE SEQUENCE [LARGE SCALE GENOMIC DNA]</scope>
    <source>
        <strain evidence="14">DSM 19110</strain>
    </source>
</reference>
<evidence type="ECO:0000256" key="3">
    <source>
        <dbReference type="ARBA" id="ARBA00012057"/>
    </source>
</evidence>
<dbReference type="InterPro" id="IPR000086">
    <property type="entry name" value="NUDIX_hydrolase_dom"/>
</dbReference>
<dbReference type="Pfam" id="PF00293">
    <property type="entry name" value="NUDIX"/>
    <property type="match status" value="1"/>
</dbReference>
<dbReference type="SUPFAM" id="SSF55811">
    <property type="entry name" value="Nudix"/>
    <property type="match status" value="1"/>
</dbReference>
<dbReference type="InterPro" id="IPR056375">
    <property type="entry name" value="Idi_bact"/>
</dbReference>
<evidence type="ECO:0000256" key="7">
    <source>
        <dbReference type="ARBA" id="ARBA00023211"/>
    </source>
</evidence>
<dbReference type="AlphaFoldDB" id="A0A1G9NAU8"/>
<dbReference type="NCBIfam" id="NF002995">
    <property type="entry name" value="PRK03759.1"/>
    <property type="match status" value="1"/>
</dbReference>
<feature type="active site" evidence="11">
    <location>
        <position position="112"/>
    </location>
</feature>
<dbReference type="GO" id="GO:0005737">
    <property type="term" value="C:cytoplasm"/>
    <property type="evidence" value="ECO:0007669"/>
    <property type="project" value="TreeGrafter"/>
</dbReference>
<evidence type="ECO:0000259" key="12">
    <source>
        <dbReference type="PROSITE" id="PS51462"/>
    </source>
</evidence>
<sequence>MTEEVILVNTSDEVIGTMPKLEAHLQGKLHRAFSIFIFTSSGQLLLQQRAFDKYHSPGQWTNTCCSHPKPGEKTDDAAIRRLQEEMGMECKMEPIFSFRYEAEVGDGLIENEYDHVYFGTSDHLPQPNAEEVSAFRYADMEELKADLTEHPENYTAWLKISFEQVLFHYDKMFPKEF</sequence>
<keyword evidence="5" id="KW-0479">Metal-binding</keyword>
<proteinExistence type="inferred from homology"/>
<dbReference type="PIRSF" id="PIRSF018427">
    <property type="entry name" value="Isopntndiph_ism"/>
    <property type="match status" value="1"/>
</dbReference>
<dbReference type="GO" id="GO:0050992">
    <property type="term" value="P:dimethylallyl diphosphate biosynthetic process"/>
    <property type="evidence" value="ECO:0007669"/>
    <property type="project" value="UniProtKB-UniPathway"/>
</dbReference>
<dbReference type="GO" id="GO:0004452">
    <property type="term" value="F:isopentenyl-diphosphate delta-isomerase activity"/>
    <property type="evidence" value="ECO:0007669"/>
    <property type="project" value="UniProtKB-UniRule"/>
</dbReference>
<organism evidence="13 14">
    <name type="scientific">Pedobacter steynii</name>
    <dbReference type="NCBI Taxonomy" id="430522"/>
    <lineage>
        <taxon>Bacteria</taxon>
        <taxon>Pseudomonadati</taxon>
        <taxon>Bacteroidota</taxon>
        <taxon>Sphingobacteriia</taxon>
        <taxon>Sphingobacteriales</taxon>
        <taxon>Sphingobacteriaceae</taxon>
        <taxon>Pedobacter</taxon>
    </lineage>
</organism>
<dbReference type="EMBL" id="FNGY01000002">
    <property type="protein sequence ID" value="SDL83559.1"/>
    <property type="molecule type" value="Genomic_DNA"/>
</dbReference>
<evidence type="ECO:0000313" key="13">
    <source>
        <dbReference type="EMBL" id="SDL83559.1"/>
    </source>
</evidence>
<evidence type="ECO:0000256" key="4">
    <source>
        <dbReference type="ARBA" id="ARBA00022490"/>
    </source>
</evidence>
<feature type="domain" description="Nudix hydrolase" evidence="12">
    <location>
        <begin position="28"/>
        <end position="160"/>
    </location>
</feature>
<dbReference type="PROSITE" id="PS51462">
    <property type="entry name" value="NUDIX"/>
    <property type="match status" value="1"/>
</dbReference>
<name>A0A1G9NAU8_9SPHI</name>
<evidence type="ECO:0000256" key="11">
    <source>
        <dbReference type="PIRSR" id="PIRSR018427-1"/>
    </source>
</evidence>
<dbReference type="Proteomes" id="UP000183200">
    <property type="component" value="Unassembled WGS sequence"/>
</dbReference>
<dbReference type="RefSeq" id="WP_074605164.1">
    <property type="nucleotide sequence ID" value="NZ_FNGY01000002.1"/>
</dbReference>
<dbReference type="InterPro" id="IPR015797">
    <property type="entry name" value="NUDIX_hydrolase-like_dom_sf"/>
</dbReference>
<keyword evidence="8" id="KW-0414">Isoprene biosynthesis</keyword>
<dbReference type="OrthoDB" id="9809458at2"/>
<dbReference type="PANTHER" id="PTHR10885:SF0">
    <property type="entry name" value="ISOPENTENYL-DIPHOSPHATE DELTA-ISOMERASE"/>
    <property type="match status" value="1"/>
</dbReference>
<keyword evidence="14" id="KW-1185">Reference proteome</keyword>
<accession>A0A1G9NAU8</accession>
<evidence type="ECO:0000256" key="10">
    <source>
        <dbReference type="NCBIfam" id="TIGR02150"/>
    </source>
</evidence>
<dbReference type="EC" id="5.3.3.2" evidence="3 10"/>
<evidence type="ECO:0000313" key="14">
    <source>
        <dbReference type="Proteomes" id="UP000183200"/>
    </source>
</evidence>
<evidence type="ECO:0000256" key="9">
    <source>
        <dbReference type="ARBA" id="ARBA00023235"/>
    </source>
</evidence>
<evidence type="ECO:0000256" key="6">
    <source>
        <dbReference type="ARBA" id="ARBA00022842"/>
    </source>
</evidence>
<dbReference type="HAMAP" id="MF_00202">
    <property type="entry name" value="Idi"/>
    <property type="match status" value="1"/>
</dbReference>
<dbReference type="CDD" id="cd02885">
    <property type="entry name" value="NUDIX_IPP_Isomerase"/>
    <property type="match status" value="1"/>
</dbReference>
<keyword evidence="9 13" id="KW-0413">Isomerase</keyword>
<dbReference type="PANTHER" id="PTHR10885">
    <property type="entry name" value="ISOPENTENYL-DIPHOSPHATE DELTA-ISOMERASE"/>
    <property type="match status" value="1"/>
</dbReference>
<dbReference type="NCBIfam" id="TIGR02150">
    <property type="entry name" value="IPP_isom_1"/>
    <property type="match status" value="1"/>
</dbReference>
<dbReference type="GO" id="GO:0046872">
    <property type="term" value="F:metal ion binding"/>
    <property type="evidence" value="ECO:0007669"/>
    <property type="project" value="UniProtKB-KW"/>
</dbReference>
<dbReference type="UniPathway" id="UPA00059">
    <property type="reaction ID" value="UER00104"/>
</dbReference>
<dbReference type="GO" id="GO:0009240">
    <property type="term" value="P:isopentenyl diphosphate biosynthetic process"/>
    <property type="evidence" value="ECO:0007669"/>
    <property type="project" value="TreeGrafter"/>
</dbReference>
<comment type="similarity">
    <text evidence="2">Belongs to the IPP isomerase type 1 family.</text>
</comment>
<comment type="pathway">
    <text evidence="1">Isoprenoid biosynthesis; dimethylallyl diphosphate biosynthesis; dimethylallyl diphosphate from isopentenyl diphosphate: step 1/1.</text>
</comment>
<protein>
    <recommendedName>
        <fullName evidence="3 10">Isopentenyl-diphosphate delta-isomerase</fullName>
        <ecNumber evidence="3 10">5.3.3.2</ecNumber>
    </recommendedName>
</protein>
<dbReference type="Gene3D" id="3.90.79.10">
    <property type="entry name" value="Nucleoside Triphosphate Pyrophosphohydrolase"/>
    <property type="match status" value="1"/>
</dbReference>
<keyword evidence="6" id="KW-0460">Magnesium</keyword>